<dbReference type="Proteomes" id="UP000002258">
    <property type="component" value="Chromosome 1"/>
</dbReference>
<keyword evidence="5 12" id="KW-0337">GPI-anchor biosynthesis</keyword>
<keyword evidence="15" id="KW-1185">Reference proteome</keyword>
<evidence type="ECO:0000256" key="3">
    <source>
        <dbReference type="ARBA" id="ARBA00005315"/>
    </source>
</evidence>
<evidence type="ECO:0000313" key="15">
    <source>
        <dbReference type="Proteomes" id="UP000002258"/>
    </source>
</evidence>
<keyword evidence="9 12" id="KW-1133">Transmembrane helix</keyword>
<dbReference type="HOGENOM" id="CLU_004770_0_0_1"/>
<evidence type="ECO:0000256" key="5">
    <source>
        <dbReference type="ARBA" id="ARBA00022502"/>
    </source>
</evidence>
<gene>
    <name evidence="14" type="primary">LAS21</name>
    <name evidence="14" type="ORF">PICST_86507</name>
</gene>
<comment type="subcellular location">
    <subcellularLocation>
        <location evidence="1 12">Endoplasmic reticulum membrane</location>
        <topology evidence="1 12">Multi-pass membrane protein</topology>
    </subcellularLocation>
</comment>
<evidence type="ECO:0000256" key="6">
    <source>
        <dbReference type="ARBA" id="ARBA00022679"/>
    </source>
</evidence>
<dbReference type="EMBL" id="AAVQ01000001">
    <property type="protein sequence ID" value="EAZ63853.2"/>
    <property type="molecule type" value="Genomic_DNA"/>
</dbReference>
<dbReference type="SUPFAM" id="SSF53649">
    <property type="entry name" value="Alkaline phosphatase-like"/>
    <property type="match status" value="1"/>
</dbReference>
<dbReference type="OrthoDB" id="272139at2759"/>
<feature type="transmembrane region" description="Helical" evidence="12">
    <location>
        <begin position="841"/>
        <end position="862"/>
    </location>
</feature>
<feature type="transmembrane region" description="Helical" evidence="12">
    <location>
        <begin position="739"/>
        <end position="761"/>
    </location>
</feature>
<feature type="transmembrane region" description="Helical" evidence="12">
    <location>
        <begin position="708"/>
        <end position="727"/>
    </location>
</feature>
<keyword evidence="7 12" id="KW-0812">Transmembrane</keyword>
<dbReference type="InParanoid" id="A3GG07"/>
<dbReference type="FunCoup" id="A3GG07">
    <property type="interactions" value="486"/>
</dbReference>
<feature type="transmembrane region" description="Helical" evidence="12">
    <location>
        <begin position="549"/>
        <end position="571"/>
    </location>
</feature>
<keyword evidence="8 12" id="KW-0256">Endoplasmic reticulum</keyword>
<keyword evidence="11" id="KW-0325">Glycoprotein</keyword>
<dbReference type="InterPro" id="IPR017850">
    <property type="entry name" value="Alkaline_phosphatase_core_sf"/>
</dbReference>
<dbReference type="PANTHER" id="PTHR23072:SF0">
    <property type="entry name" value="GPI ETHANOLAMINE PHOSPHATE TRANSFERASE 2"/>
    <property type="match status" value="1"/>
</dbReference>
<dbReference type="InterPro" id="IPR045687">
    <property type="entry name" value="PIGG/GPI7_C"/>
</dbReference>
<keyword evidence="6 12" id="KW-0808">Transferase</keyword>
<evidence type="ECO:0000256" key="1">
    <source>
        <dbReference type="ARBA" id="ARBA00004477"/>
    </source>
</evidence>
<evidence type="ECO:0000256" key="10">
    <source>
        <dbReference type="ARBA" id="ARBA00023136"/>
    </source>
</evidence>
<dbReference type="STRING" id="322104.A3GG07"/>
<comment type="pathway">
    <text evidence="2 12">Glycolipid biosynthesis; glycosylphosphatidylinositol-anchor biosynthesis.</text>
</comment>
<sequence length="901" mass="102189">MGSTSLATRWVVQLLLIGAHIAGLLLFFRGFFPSKVVLPGFGNFHNGASPFAERGKPQFDKVIVMVVDAMRADFCYSQEHSHMTFLHELINDGKAVPFTGFSHPPTVTLPRLKGITTGGTPNFLDAILNVADDKDQSQGLLSQDSWIYQYKKLGKSINFYGDDTWLKLFPGQFDKVEGTNSFFVSDFTEVDLNVTRHLTEELDRQQSRWDGLILHYLGLDHIGHKGGPNSVFMKPKQEEMDSVLRRLYEYAETSQKRKESVLIVLMGDHGMNEIGNHGASSVGETNAALSFISPKFNHKNEQKAPLADSPDYSYYSSVSQIDLVPTLAGLLNFPIPKNSLGIIIRELLELWPSEKQKLAILMENCNQFMDLFSAKHDKSEHLDVWEKWSQLQDSKVVSSIDDHFDFLLKVQDILASAATNYNYDDMWTGFALTVVSAVVTLITFNSYFLKQSENSFKLAQYFQLFAIVYSLHFHGSSLIEEEHQLWWFFTVLSFVYLAFTCFVLNRTNAFYWSLIFIGIRIIRSWNNSGQKYSSSNTISYYLLNENSDLLWALNLITYLVTTVAIFAQGRIVECLSILNDSQGRNSDFQQAGNLLSFVLIFVASSISFSFKVCQYYNDGYDVPGWLNFLFKWVLSSYDVDIKSLNDPDFKFQLQDLNISIARLSGYFILGILGLRIVAGKIKKLSSGIITDMINISTLYLLQQSKYENIPMFLTFMLIKFAFTKLVVSVQVKGVDIDQLIAICAIFTICMQNLSFFCLGNTNSLATVDLSNAYNGIKSYDVIPVGVLTFLSNFVAPVYWSLSGLQIFFEPSRVLFNSELASKDLINFSFLRKSVFLVKSNVTLVFYAIAAVNLLGSCINLRFHLFIWTVFSPKLLYFASWSVLVNFFVDLVVAFVILFIFY</sequence>
<name>A3GG07_PICST</name>
<dbReference type="GO" id="GO:0005886">
    <property type="term" value="C:plasma membrane"/>
    <property type="evidence" value="ECO:0007669"/>
    <property type="project" value="EnsemblFungi"/>
</dbReference>
<dbReference type="UniPathway" id="UPA00196"/>
<dbReference type="KEGG" id="pic:PICST_86507"/>
<dbReference type="Gene3D" id="3.40.720.10">
    <property type="entry name" value="Alkaline Phosphatase, subunit A"/>
    <property type="match status" value="1"/>
</dbReference>
<evidence type="ECO:0000313" key="14">
    <source>
        <dbReference type="EMBL" id="EAZ63853.2"/>
    </source>
</evidence>
<dbReference type="CDD" id="cd16024">
    <property type="entry name" value="GPI_EPT_2"/>
    <property type="match status" value="1"/>
</dbReference>
<feature type="transmembrane region" description="Helical" evidence="12">
    <location>
        <begin position="591"/>
        <end position="610"/>
    </location>
</feature>
<evidence type="ECO:0000256" key="8">
    <source>
        <dbReference type="ARBA" id="ARBA00022824"/>
    </source>
</evidence>
<protein>
    <recommendedName>
        <fullName evidence="4 12">GPI ethanolamine phosphate transferase 2</fullName>
    </recommendedName>
</protein>
<feature type="transmembrane region" description="Helical" evidence="12">
    <location>
        <begin position="485"/>
        <end position="504"/>
    </location>
</feature>
<dbReference type="GO" id="GO:0006506">
    <property type="term" value="P:GPI anchor biosynthetic process"/>
    <property type="evidence" value="ECO:0007669"/>
    <property type="project" value="UniProtKB-UniPathway"/>
</dbReference>
<dbReference type="eggNOG" id="KOG2125">
    <property type="taxonomic scope" value="Eukaryota"/>
</dbReference>
<evidence type="ECO:0000256" key="12">
    <source>
        <dbReference type="RuleBase" id="RU367106"/>
    </source>
</evidence>
<evidence type="ECO:0000256" key="2">
    <source>
        <dbReference type="ARBA" id="ARBA00004687"/>
    </source>
</evidence>
<dbReference type="RefSeq" id="XP_001387876.2">
    <property type="nucleotide sequence ID" value="XM_001387839.1"/>
</dbReference>
<comment type="similarity">
    <text evidence="3 12">Belongs to the PIGG/PIGN/PIGO family. PIGG subfamily.</text>
</comment>
<feature type="transmembrane region" description="Helical" evidence="12">
    <location>
        <begin position="12"/>
        <end position="32"/>
    </location>
</feature>
<feature type="transmembrane region" description="Helical" evidence="12">
    <location>
        <begin position="461"/>
        <end position="479"/>
    </location>
</feature>
<evidence type="ECO:0000256" key="7">
    <source>
        <dbReference type="ARBA" id="ARBA00022692"/>
    </source>
</evidence>
<evidence type="ECO:0000256" key="11">
    <source>
        <dbReference type="ARBA" id="ARBA00023180"/>
    </source>
</evidence>
<evidence type="ECO:0000256" key="9">
    <source>
        <dbReference type="ARBA" id="ARBA00022989"/>
    </source>
</evidence>
<evidence type="ECO:0000259" key="13">
    <source>
        <dbReference type="Pfam" id="PF19316"/>
    </source>
</evidence>
<dbReference type="AlphaFoldDB" id="A3GG07"/>
<reference evidence="14 15" key="1">
    <citation type="journal article" date="2007" name="Nat. Biotechnol.">
        <title>Genome sequence of the lignocellulose-bioconverting and xylose-fermenting yeast Pichia stipitis.</title>
        <authorList>
            <person name="Jeffries T.W."/>
            <person name="Grigoriev I.V."/>
            <person name="Grimwood J."/>
            <person name="Laplaza J.M."/>
            <person name="Aerts A."/>
            <person name="Salamov A."/>
            <person name="Schmutz J."/>
            <person name="Lindquist E."/>
            <person name="Dehal P."/>
            <person name="Shapiro H."/>
            <person name="Jin Y.S."/>
            <person name="Passoth V."/>
            <person name="Richardson P.M."/>
        </authorList>
    </citation>
    <scope>NUCLEOTIDE SEQUENCE [LARGE SCALE GENOMIC DNA]</scope>
    <source>
        <strain evidence="15">ATCC 58785 / CBS 6054 / NBRC 10063 / NRRL Y-11545</strain>
    </source>
</reference>
<dbReference type="GO" id="GO:0051267">
    <property type="term" value="F:CP2 mannose-ethanolamine phosphotransferase activity"/>
    <property type="evidence" value="ECO:0007669"/>
    <property type="project" value="EnsemblFungi"/>
</dbReference>
<dbReference type="InterPro" id="IPR037674">
    <property type="entry name" value="PIG-G_N"/>
</dbReference>
<feature type="transmembrane region" description="Helical" evidence="12">
    <location>
        <begin position="656"/>
        <end position="677"/>
    </location>
</feature>
<feature type="transmembrane region" description="Helical" evidence="12">
    <location>
        <begin position="874"/>
        <end position="900"/>
    </location>
</feature>
<dbReference type="GeneID" id="4851206"/>
<keyword evidence="10 12" id="KW-0472">Membrane</keyword>
<dbReference type="OMA" id="SWNQTGQ"/>
<organism evidence="14 15">
    <name type="scientific">Scheffersomyces stipitis (strain ATCC 58785 / CBS 6054 / NBRC 10063 / NRRL Y-11545)</name>
    <name type="common">Yeast</name>
    <name type="synonym">Pichia stipitis</name>
    <dbReference type="NCBI Taxonomy" id="322104"/>
    <lineage>
        <taxon>Eukaryota</taxon>
        <taxon>Fungi</taxon>
        <taxon>Dikarya</taxon>
        <taxon>Ascomycota</taxon>
        <taxon>Saccharomycotina</taxon>
        <taxon>Pichiomycetes</taxon>
        <taxon>Debaryomycetaceae</taxon>
        <taxon>Scheffersomyces</taxon>
    </lineage>
</organism>
<comment type="caution">
    <text evidence="14">The sequence shown here is derived from an EMBL/GenBank/DDBJ whole genome shotgun (WGS) entry which is preliminary data.</text>
</comment>
<evidence type="ECO:0000256" key="4">
    <source>
        <dbReference type="ARBA" id="ARBA00020830"/>
    </source>
</evidence>
<feature type="transmembrane region" description="Helical" evidence="12">
    <location>
        <begin position="781"/>
        <end position="801"/>
    </location>
</feature>
<dbReference type="Pfam" id="PF19316">
    <property type="entry name" value="PIGO_PIGG"/>
    <property type="match status" value="1"/>
</dbReference>
<dbReference type="PANTHER" id="PTHR23072">
    <property type="entry name" value="PHOSPHATIDYLINOSITOL GLYCAN-RELATED"/>
    <property type="match status" value="1"/>
</dbReference>
<dbReference type="InterPro" id="IPR039527">
    <property type="entry name" value="PIGG/GPI7"/>
</dbReference>
<feature type="domain" description="GPI ethanolamine phosphate transferase 2 C-terminal" evidence="13">
    <location>
        <begin position="418"/>
        <end position="896"/>
    </location>
</feature>
<dbReference type="Pfam" id="PF01663">
    <property type="entry name" value="Phosphodiest"/>
    <property type="match status" value="1"/>
</dbReference>
<dbReference type="GO" id="GO:0005789">
    <property type="term" value="C:endoplasmic reticulum membrane"/>
    <property type="evidence" value="ECO:0007669"/>
    <property type="project" value="UniProtKB-SubCell"/>
</dbReference>
<feature type="transmembrane region" description="Helical" evidence="12">
    <location>
        <begin position="426"/>
        <end position="449"/>
    </location>
</feature>
<comment type="function">
    <text evidence="12">Ethanolamine phosphate transferase involved in glycosylphosphatidylinositol-anchor biosynthesis. Transfers ethanolamine phosphate to the GPI second mannose.</text>
</comment>
<accession>A3GG07</accession>
<proteinExistence type="inferred from homology"/>
<dbReference type="InterPro" id="IPR002591">
    <property type="entry name" value="Phosphodiest/P_Trfase"/>
</dbReference>